<feature type="compositionally biased region" description="Basic and acidic residues" evidence="19">
    <location>
        <begin position="154"/>
        <end position="169"/>
    </location>
</feature>
<name>A0AAN9CQN4_9TELE</name>
<dbReference type="PANTHER" id="PTHR23162">
    <property type="entry name" value="OUTER DENSE FIBER OF SPERM TAILS 2"/>
    <property type="match status" value="1"/>
</dbReference>
<evidence type="ECO:0000256" key="4">
    <source>
        <dbReference type="ARBA" id="ARBA00009316"/>
    </source>
</evidence>
<comment type="subcellular location">
    <subcellularLocation>
        <location evidence="2">Cell projection</location>
        <location evidence="2">Cilium</location>
        <location evidence="2">Flagellum</location>
    </subcellularLocation>
    <subcellularLocation>
        <location evidence="1">Cytoplasm</location>
        <location evidence="1">Cytoskeleton</location>
        <location evidence="1">Microtubule organizing center</location>
        <location evidence="1">Centrosome</location>
        <location evidence="1">Centriole</location>
    </subcellularLocation>
    <subcellularLocation>
        <location evidence="3">Cytoplasm</location>
        <location evidence="3">Cytoskeleton</location>
        <location evidence="3">Spindle pole</location>
    </subcellularLocation>
</comment>
<keyword evidence="6" id="KW-0963">Cytoplasm</keyword>
<evidence type="ECO:0000256" key="13">
    <source>
        <dbReference type="ARBA" id="ARBA00023212"/>
    </source>
</evidence>
<evidence type="ECO:0000256" key="18">
    <source>
        <dbReference type="SAM" id="Coils"/>
    </source>
</evidence>
<dbReference type="GO" id="GO:0007283">
    <property type="term" value="P:spermatogenesis"/>
    <property type="evidence" value="ECO:0007669"/>
    <property type="project" value="UniProtKB-KW"/>
</dbReference>
<dbReference type="GO" id="GO:0005813">
    <property type="term" value="C:centrosome"/>
    <property type="evidence" value="ECO:0007669"/>
    <property type="project" value="TreeGrafter"/>
</dbReference>
<evidence type="ECO:0000256" key="15">
    <source>
        <dbReference type="ARBA" id="ARBA00040458"/>
    </source>
</evidence>
<keyword evidence="10" id="KW-0744">Spermatogenesis</keyword>
<evidence type="ECO:0000256" key="1">
    <source>
        <dbReference type="ARBA" id="ARBA00004114"/>
    </source>
</evidence>
<feature type="region of interest" description="Disordered" evidence="19">
    <location>
        <begin position="74"/>
        <end position="97"/>
    </location>
</feature>
<dbReference type="PANTHER" id="PTHR23162:SF8">
    <property type="entry name" value="OUTER DENSE FIBER PROTEIN 2"/>
    <property type="match status" value="1"/>
</dbReference>
<evidence type="ECO:0000256" key="9">
    <source>
        <dbReference type="ARBA" id="ARBA00022846"/>
    </source>
</evidence>
<accession>A0AAN9CQN4</accession>
<feature type="coiled-coil region" evidence="18">
    <location>
        <begin position="412"/>
        <end position="474"/>
    </location>
</feature>
<evidence type="ECO:0000256" key="8">
    <source>
        <dbReference type="ARBA" id="ARBA00022782"/>
    </source>
</evidence>
<comment type="similarity">
    <text evidence="4">Belongs to the ODF2 family.</text>
</comment>
<dbReference type="InterPro" id="IPR026099">
    <property type="entry name" value="Odf2-rel"/>
</dbReference>
<evidence type="ECO:0000256" key="7">
    <source>
        <dbReference type="ARBA" id="ARBA00022701"/>
    </source>
</evidence>
<feature type="region of interest" description="Disordered" evidence="19">
    <location>
        <begin position="154"/>
        <end position="193"/>
    </location>
</feature>
<sequence length="813" mass="94368">MKTRSSSPPVHVHVPDSTSVHVHLKSPQKSQQSKVSHLRSTSSVKVRAPWVPPGKASRRREYRWEGATRCLEITPAPATDPSSPPLRLTDLSSEEDDAREVLGKYERKIESLMSEVDCIKSEVKLRQTEGHLKHQSQQLSACRRLIDQHEERLEEASKDLRRSKCENTDLRSTVDGTQGEPGQMRSETGPPHQEMETLLRKLVEAEIDGQAAAKQVAALRETVGKLKKDRKQSKTHSDHLGRQHELLEQKLDTFLDTNRTLRRLLREQHGRETDGLRMSDEREMLMRKLADSEAEKRKLETKLNNREREANKIAENLETEKEHLRTTGELSKALESTRSRLQNQLHKKEAENNLLEAQVQRLEGTLQHQQEEVQGLLEQMRELKQHCEGDRDIHKQVSEDQRKRAEHSVNTAAQLSAQLSDKETQLAEALSNAEALQQRYFKQNREKSQLELEITTLNNRLTELSEQLRSCEQKSCAEREGLLSRLHSLTSENTATKLENQRLKSALSATEDRLSLSQSEFQQLKISLKDFESLVEGYKSQLQKTRLESEEYSLRLELAEKEAQSDRTEVEREVEQGRKQLQARLRETEMLREALKRLDDELREARENMHIQDRRNAEQNSTLSELRNKMEQQSCKIENLQEKNLFLLEENMKLKRSMESIERKMEEVSTQNRDLLQVIAKREETIHTTQLRLEDRSRECDSLSRQVEQARDEAHRQVEQSLERVLSKERSAQSKKLDLESQLSLAKNELGQMRRSKDDMEKRFQCKLQDMKNQLEQVNSANRSLQNYVHYLKASYTNVFGDSALTTSLNPHI</sequence>
<evidence type="ECO:0000256" key="10">
    <source>
        <dbReference type="ARBA" id="ARBA00022871"/>
    </source>
</evidence>
<evidence type="ECO:0000256" key="11">
    <source>
        <dbReference type="ARBA" id="ARBA00023054"/>
    </source>
</evidence>
<evidence type="ECO:0000256" key="3">
    <source>
        <dbReference type="ARBA" id="ARBA00004647"/>
    </source>
</evidence>
<keyword evidence="8" id="KW-0221">Differentiation</keyword>
<keyword evidence="21" id="KW-1185">Reference proteome</keyword>
<evidence type="ECO:0000256" key="12">
    <source>
        <dbReference type="ARBA" id="ARBA00023069"/>
    </source>
</evidence>
<keyword evidence="11 18" id="KW-0175">Coiled coil</keyword>
<evidence type="ECO:0000256" key="19">
    <source>
        <dbReference type="SAM" id="MobiDB-lite"/>
    </source>
</evidence>
<evidence type="ECO:0000256" key="2">
    <source>
        <dbReference type="ARBA" id="ARBA00004230"/>
    </source>
</evidence>
<keyword evidence="12" id="KW-0969">Cilium</keyword>
<keyword evidence="14" id="KW-0966">Cell projection</keyword>
<keyword evidence="9" id="KW-0282">Flagellum</keyword>
<evidence type="ECO:0000313" key="20">
    <source>
        <dbReference type="EMBL" id="KAK7146183.1"/>
    </source>
</evidence>
<evidence type="ECO:0000256" key="16">
    <source>
        <dbReference type="ARBA" id="ARBA00041830"/>
    </source>
</evidence>
<comment type="caution">
    <text evidence="20">The sequence shown here is derived from an EMBL/GenBank/DDBJ whole genome shotgun (WGS) entry which is preliminary data.</text>
</comment>
<feature type="region of interest" description="Disordered" evidence="19">
    <location>
        <begin position="1"/>
        <end position="59"/>
    </location>
</feature>
<dbReference type="GO" id="GO:0000922">
    <property type="term" value="C:spindle pole"/>
    <property type="evidence" value="ECO:0007669"/>
    <property type="project" value="UniProtKB-SubCell"/>
</dbReference>
<dbReference type="GO" id="GO:1902017">
    <property type="term" value="P:regulation of cilium assembly"/>
    <property type="evidence" value="ECO:0007669"/>
    <property type="project" value="TreeGrafter"/>
</dbReference>
<dbReference type="EMBL" id="JAYKXH010000014">
    <property type="protein sequence ID" value="KAK7146183.1"/>
    <property type="molecule type" value="Genomic_DNA"/>
</dbReference>
<dbReference type="Proteomes" id="UP001364617">
    <property type="component" value="Unassembled WGS sequence"/>
</dbReference>
<gene>
    <name evidence="20" type="ORF">R3I93_013814</name>
</gene>
<dbReference type="GO" id="GO:0030154">
    <property type="term" value="P:cell differentiation"/>
    <property type="evidence" value="ECO:0007669"/>
    <property type="project" value="UniProtKB-KW"/>
</dbReference>
<evidence type="ECO:0000256" key="5">
    <source>
        <dbReference type="ARBA" id="ARBA00022473"/>
    </source>
</evidence>
<keyword evidence="7" id="KW-0493">Microtubule</keyword>
<evidence type="ECO:0000256" key="14">
    <source>
        <dbReference type="ARBA" id="ARBA00023273"/>
    </source>
</evidence>
<keyword evidence="13" id="KW-0206">Cytoskeleton</keyword>
<dbReference type="GO" id="GO:0031514">
    <property type="term" value="C:motile cilium"/>
    <property type="evidence" value="ECO:0007669"/>
    <property type="project" value="UniProtKB-SubCell"/>
</dbReference>
<protein>
    <recommendedName>
        <fullName evidence="15">Outer dense fiber protein 2</fullName>
    </recommendedName>
    <alternativeName>
        <fullName evidence="16">Cenexin</fullName>
    </alternativeName>
    <alternativeName>
        <fullName evidence="17">Outer dense fiber of sperm tails protein 2</fullName>
    </alternativeName>
</protein>
<evidence type="ECO:0000313" key="21">
    <source>
        <dbReference type="Proteomes" id="UP001364617"/>
    </source>
</evidence>
<dbReference type="GO" id="GO:0005814">
    <property type="term" value="C:centriole"/>
    <property type="evidence" value="ECO:0007669"/>
    <property type="project" value="UniProtKB-SubCell"/>
</dbReference>
<dbReference type="AlphaFoldDB" id="A0AAN9CQN4"/>
<organism evidence="20 21">
    <name type="scientific">Phoxinus phoxinus</name>
    <name type="common">Eurasian minnow</name>
    <dbReference type="NCBI Taxonomy" id="58324"/>
    <lineage>
        <taxon>Eukaryota</taxon>
        <taxon>Metazoa</taxon>
        <taxon>Chordata</taxon>
        <taxon>Craniata</taxon>
        <taxon>Vertebrata</taxon>
        <taxon>Euteleostomi</taxon>
        <taxon>Actinopterygii</taxon>
        <taxon>Neopterygii</taxon>
        <taxon>Teleostei</taxon>
        <taxon>Ostariophysi</taxon>
        <taxon>Cypriniformes</taxon>
        <taxon>Leuciscidae</taxon>
        <taxon>Phoxininae</taxon>
        <taxon>Phoxinus</taxon>
    </lineage>
</organism>
<dbReference type="GO" id="GO:0005874">
    <property type="term" value="C:microtubule"/>
    <property type="evidence" value="ECO:0007669"/>
    <property type="project" value="UniProtKB-KW"/>
</dbReference>
<evidence type="ECO:0000256" key="17">
    <source>
        <dbReference type="ARBA" id="ARBA00043200"/>
    </source>
</evidence>
<evidence type="ECO:0000256" key="6">
    <source>
        <dbReference type="ARBA" id="ARBA00022490"/>
    </source>
</evidence>
<keyword evidence="5" id="KW-0217">Developmental protein</keyword>
<feature type="coiled-coil region" evidence="18">
    <location>
        <begin position="528"/>
        <end position="788"/>
    </location>
</feature>
<feature type="coiled-coil region" evidence="18">
    <location>
        <begin position="282"/>
        <end position="386"/>
    </location>
</feature>
<proteinExistence type="inferred from homology"/>
<feature type="compositionally biased region" description="Low complexity" evidence="19">
    <location>
        <begin position="25"/>
        <end position="34"/>
    </location>
</feature>
<reference evidence="20 21" key="1">
    <citation type="submission" date="2024-02" db="EMBL/GenBank/DDBJ databases">
        <title>Chromosome-level genome assembly of the Eurasian Minnow (Phoxinus phoxinus).</title>
        <authorList>
            <person name="Oriowo T.O."/>
            <person name="Martin S."/>
            <person name="Stange M."/>
            <person name="Chrysostomakis Y."/>
            <person name="Brown T."/>
            <person name="Winkler S."/>
            <person name="Kukowka S."/>
            <person name="Myers E.W."/>
            <person name="Bohne A."/>
        </authorList>
    </citation>
    <scope>NUCLEOTIDE SEQUENCE [LARGE SCALE GENOMIC DNA]</scope>
    <source>
        <strain evidence="20">ZFMK-TIS-60720</strain>
        <tissue evidence="20">Whole Organism</tissue>
    </source>
</reference>